<organism evidence="10 11">
    <name type="scientific">Methylocapsa polymorpha</name>
    <dbReference type="NCBI Taxonomy" id="3080828"/>
    <lineage>
        <taxon>Bacteria</taxon>
        <taxon>Pseudomonadati</taxon>
        <taxon>Pseudomonadota</taxon>
        <taxon>Alphaproteobacteria</taxon>
        <taxon>Hyphomicrobiales</taxon>
        <taxon>Beijerinckiaceae</taxon>
        <taxon>Methylocapsa</taxon>
    </lineage>
</organism>
<dbReference type="CDD" id="cd16913">
    <property type="entry name" value="YkuD_like"/>
    <property type="match status" value="1"/>
</dbReference>
<keyword evidence="5 7" id="KW-0573">Peptidoglycan synthesis</keyword>
<proteinExistence type="inferred from homology"/>
<evidence type="ECO:0000256" key="7">
    <source>
        <dbReference type="PROSITE-ProRule" id="PRU01373"/>
    </source>
</evidence>
<gene>
    <name evidence="10" type="ORF">RZS28_01720</name>
</gene>
<dbReference type="InterPro" id="IPR038063">
    <property type="entry name" value="Transpep_catalytic_dom"/>
</dbReference>
<dbReference type="EC" id="2.-.-.-" evidence="10"/>
<dbReference type="RefSeq" id="WP_407339500.1">
    <property type="nucleotide sequence ID" value="NZ_CP136862.1"/>
</dbReference>
<feature type="active site" description="Proton donor/acceptor" evidence="7">
    <location>
        <position position="123"/>
    </location>
</feature>
<evidence type="ECO:0000256" key="6">
    <source>
        <dbReference type="ARBA" id="ARBA00023316"/>
    </source>
</evidence>
<evidence type="ECO:0000313" key="10">
    <source>
        <dbReference type="EMBL" id="WOJ90055.1"/>
    </source>
</evidence>
<evidence type="ECO:0000256" key="1">
    <source>
        <dbReference type="ARBA" id="ARBA00004752"/>
    </source>
</evidence>
<comment type="pathway">
    <text evidence="1 7">Cell wall biogenesis; peptidoglycan biosynthesis.</text>
</comment>
<keyword evidence="6 7" id="KW-0961">Cell wall biogenesis/degradation</keyword>
<dbReference type="EMBL" id="CP136862">
    <property type="protein sequence ID" value="WOJ90055.1"/>
    <property type="molecule type" value="Genomic_DNA"/>
</dbReference>
<accession>A0ABZ0HT01</accession>
<keyword evidence="8" id="KW-0732">Signal</keyword>
<dbReference type="PANTHER" id="PTHR30582">
    <property type="entry name" value="L,D-TRANSPEPTIDASE"/>
    <property type="match status" value="1"/>
</dbReference>
<dbReference type="PANTHER" id="PTHR30582:SF2">
    <property type="entry name" value="L,D-TRANSPEPTIDASE YCIB-RELATED"/>
    <property type="match status" value="1"/>
</dbReference>
<dbReference type="Proteomes" id="UP001626536">
    <property type="component" value="Chromosome"/>
</dbReference>
<evidence type="ECO:0000313" key="11">
    <source>
        <dbReference type="Proteomes" id="UP001626536"/>
    </source>
</evidence>
<sequence length="201" mass="21105">MWIPLNQAMRTAFLLAAMAAASVSFAATAHAGSGSRRAINADVAGARKGAVLVNIDKTSQTMTVFLGGVGKYAWPVSTGRLGYSTPSGTYTATSMNEIWYSKQWDNAPMPHSIFFKKDGHAIHGSLDVQNLGRPVSHGCVRISPRNAAILYALVKENGLENTQVTVTGVSPGGEYGVAGAQTSPPSGFFAPLFGVPYGQGR</sequence>
<evidence type="ECO:0000259" key="9">
    <source>
        <dbReference type="PROSITE" id="PS52029"/>
    </source>
</evidence>
<evidence type="ECO:0000256" key="8">
    <source>
        <dbReference type="SAM" id="SignalP"/>
    </source>
</evidence>
<feature type="domain" description="L,D-TPase catalytic" evidence="9">
    <location>
        <begin position="51"/>
        <end position="167"/>
    </location>
</feature>
<reference evidence="10 11" key="1">
    <citation type="submission" date="2023-10" db="EMBL/GenBank/DDBJ databases">
        <title>Novel methanotroph of the genus Methylocapsa from a subarctic wetland.</title>
        <authorList>
            <person name="Belova S.E."/>
            <person name="Oshkin I.Y."/>
            <person name="Miroshnikov K."/>
            <person name="Dedysh S.N."/>
        </authorList>
    </citation>
    <scope>NUCLEOTIDE SEQUENCE [LARGE SCALE GENOMIC DNA]</scope>
    <source>
        <strain evidence="10 11">RX1</strain>
    </source>
</reference>
<dbReference type="Pfam" id="PF03734">
    <property type="entry name" value="YkuD"/>
    <property type="match status" value="1"/>
</dbReference>
<protein>
    <submittedName>
        <fullName evidence="10">L,D-transpeptidase</fullName>
        <ecNumber evidence="10">2.-.-.-</ecNumber>
    </submittedName>
</protein>
<dbReference type="Gene3D" id="2.40.440.10">
    <property type="entry name" value="L,D-transpeptidase catalytic domain-like"/>
    <property type="match status" value="1"/>
</dbReference>
<dbReference type="InterPro" id="IPR050979">
    <property type="entry name" value="LD-transpeptidase"/>
</dbReference>
<feature type="active site" description="Nucleophile" evidence="7">
    <location>
        <position position="139"/>
    </location>
</feature>
<feature type="signal peptide" evidence="8">
    <location>
        <begin position="1"/>
        <end position="26"/>
    </location>
</feature>
<comment type="similarity">
    <text evidence="2">Belongs to the YkuD family.</text>
</comment>
<evidence type="ECO:0000256" key="5">
    <source>
        <dbReference type="ARBA" id="ARBA00022984"/>
    </source>
</evidence>
<keyword evidence="3 10" id="KW-0808">Transferase</keyword>
<evidence type="ECO:0000256" key="2">
    <source>
        <dbReference type="ARBA" id="ARBA00005992"/>
    </source>
</evidence>
<dbReference type="PROSITE" id="PS52029">
    <property type="entry name" value="LD_TPASE"/>
    <property type="match status" value="1"/>
</dbReference>
<dbReference type="SUPFAM" id="SSF141523">
    <property type="entry name" value="L,D-transpeptidase catalytic domain-like"/>
    <property type="match status" value="1"/>
</dbReference>
<name>A0ABZ0HT01_9HYPH</name>
<dbReference type="GO" id="GO:0016740">
    <property type="term" value="F:transferase activity"/>
    <property type="evidence" value="ECO:0007669"/>
    <property type="project" value="UniProtKB-KW"/>
</dbReference>
<evidence type="ECO:0000256" key="3">
    <source>
        <dbReference type="ARBA" id="ARBA00022679"/>
    </source>
</evidence>
<keyword evidence="11" id="KW-1185">Reference proteome</keyword>
<feature type="chain" id="PRO_5046881528" evidence="8">
    <location>
        <begin position="27"/>
        <end position="201"/>
    </location>
</feature>
<evidence type="ECO:0000256" key="4">
    <source>
        <dbReference type="ARBA" id="ARBA00022960"/>
    </source>
</evidence>
<dbReference type="InterPro" id="IPR005490">
    <property type="entry name" value="LD_TPept_cat_dom"/>
</dbReference>
<keyword evidence="4 7" id="KW-0133">Cell shape</keyword>